<reference evidence="7" key="1">
    <citation type="submission" date="2020-10" db="EMBL/GenBank/DDBJ databases">
        <title>Taxonomic study of unclassified bacteria belonging to the class Ktedonobacteria.</title>
        <authorList>
            <person name="Yabe S."/>
            <person name="Wang C.M."/>
            <person name="Zheng Y."/>
            <person name="Sakai Y."/>
            <person name="Cavaletti L."/>
            <person name="Monciardini P."/>
            <person name="Donadio S."/>
        </authorList>
    </citation>
    <scope>NUCLEOTIDE SEQUENCE</scope>
    <source>
        <strain evidence="7">ID150040</strain>
    </source>
</reference>
<feature type="transmembrane region" description="Helical" evidence="5">
    <location>
        <begin position="368"/>
        <end position="385"/>
    </location>
</feature>
<protein>
    <submittedName>
        <fullName evidence="7">MFS transporter</fullName>
    </submittedName>
</protein>
<dbReference type="EMBL" id="BNJK01000002">
    <property type="protein sequence ID" value="GHO98312.1"/>
    <property type="molecule type" value="Genomic_DNA"/>
</dbReference>
<keyword evidence="3 5" id="KW-1133">Transmembrane helix</keyword>
<dbReference type="AlphaFoldDB" id="A0A8J3N8J2"/>
<dbReference type="GO" id="GO:0005886">
    <property type="term" value="C:plasma membrane"/>
    <property type="evidence" value="ECO:0007669"/>
    <property type="project" value="UniProtKB-SubCell"/>
</dbReference>
<feature type="transmembrane region" description="Helical" evidence="5">
    <location>
        <begin position="240"/>
        <end position="265"/>
    </location>
</feature>
<dbReference type="InterPro" id="IPR020846">
    <property type="entry name" value="MFS_dom"/>
</dbReference>
<organism evidence="7 8">
    <name type="scientific">Reticulibacter mediterranei</name>
    <dbReference type="NCBI Taxonomy" id="2778369"/>
    <lineage>
        <taxon>Bacteria</taxon>
        <taxon>Bacillati</taxon>
        <taxon>Chloroflexota</taxon>
        <taxon>Ktedonobacteria</taxon>
        <taxon>Ktedonobacterales</taxon>
        <taxon>Reticulibacteraceae</taxon>
        <taxon>Reticulibacter</taxon>
    </lineage>
</organism>
<sequence>MSTRQQLVRRNILLFSIGSFLSNFRLNASILIIYFQQQTGSLTAAMSLGACLMIGASLLDIPTGALADIFGRKTLLVLSWICGFVHLTLLAIGGSYGILLVGMLVGSAGMALGSGADAAMLYDSLAELGREHDYQKISGRANGLLTLALGVAAPLGSMLASTSLALPFWAQLLPQALGLLLVLLMVEPAYHKPQQKNLLLHTWRSTGNIIRNGQVIVIMLMSASFYAIGENIAALMPEWYALNISLPLVGVAFTATYLLSAAGFFLSDAVSRRMGSLIALTLATIYPVAGMVVATLLAGPLAVLCVVSTAFLSGVRWPLLDFLLQQQIEAKQRATISSFQGVLQRGLFALIALLLGMLADTFGVVQGIRWAALLLLVNIVGIWFLRKPHTGRFSHTSCQRNVSCTGIKRPKTEPER</sequence>
<dbReference type="InterPro" id="IPR005829">
    <property type="entry name" value="Sugar_transporter_CS"/>
</dbReference>
<dbReference type="PANTHER" id="PTHR23530:SF1">
    <property type="entry name" value="PERMEASE, MAJOR FACILITATOR SUPERFAMILY-RELATED"/>
    <property type="match status" value="1"/>
</dbReference>
<feature type="transmembrane region" description="Helical" evidence="5">
    <location>
        <begin position="98"/>
        <end position="122"/>
    </location>
</feature>
<feature type="transmembrane region" description="Helical" evidence="5">
    <location>
        <begin position="277"/>
        <end position="295"/>
    </location>
</feature>
<dbReference type="Gene3D" id="1.20.1250.20">
    <property type="entry name" value="MFS general substrate transporter like domains"/>
    <property type="match status" value="1"/>
</dbReference>
<dbReference type="InterPro" id="IPR011701">
    <property type="entry name" value="MFS"/>
</dbReference>
<feature type="transmembrane region" description="Helical" evidence="5">
    <location>
        <begin position="74"/>
        <end position="92"/>
    </location>
</feature>
<evidence type="ECO:0000313" key="8">
    <source>
        <dbReference type="Proteomes" id="UP000597444"/>
    </source>
</evidence>
<dbReference type="RefSeq" id="WP_220209066.1">
    <property type="nucleotide sequence ID" value="NZ_BNJK01000002.1"/>
</dbReference>
<evidence type="ECO:0000313" key="7">
    <source>
        <dbReference type="EMBL" id="GHO98312.1"/>
    </source>
</evidence>
<feature type="transmembrane region" description="Helical" evidence="5">
    <location>
        <begin position="12"/>
        <end position="35"/>
    </location>
</feature>
<dbReference type="PROSITE" id="PS00216">
    <property type="entry name" value="SUGAR_TRANSPORT_1"/>
    <property type="match status" value="1"/>
</dbReference>
<dbReference type="Proteomes" id="UP000597444">
    <property type="component" value="Unassembled WGS sequence"/>
</dbReference>
<gene>
    <name evidence="7" type="primary">pmrB</name>
    <name evidence="7" type="ORF">KSF_083600</name>
</gene>
<keyword evidence="4 5" id="KW-0472">Membrane</keyword>
<comment type="caution">
    <text evidence="7">The sequence shown here is derived from an EMBL/GenBank/DDBJ whole genome shotgun (WGS) entry which is preliminary data.</text>
</comment>
<keyword evidence="2 5" id="KW-0812">Transmembrane</keyword>
<feature type="transmembrane region" description="Helical" evidence="5">
    <location>
        <begin position="301"/>
        <end position="324"/>
    </location>
</feature>
<feature type="transmembrane region" description="Helical" evidence="5">
    <location>
        <begin position="210"/>
        <end position="228"/>
    </location>
</feature>
<dbReference type="PROSITE" id="PS50850">
    <property type="entry name" value="MFS"/>
    <property type="match status" value="1"/>
</dbReference>
<dbReference type="PANTHER" id="PTHR23530">
    <property type="entry name" value="TRANSPORT PROTEIN-RELATED"/>
    <property type="match status" value="1"/>
</dbReference>
<evidence type="ECO:0000256" key="3">
    <source>
        <dbReference type="ARBA" id="ARBA00022989"/>
    </source>
</evidence>
<feature type="domain" description="Major facilitator superfamily (MFS) profile" evidence="6">
    <location>
        <begin position="1"/>
        <end position="390"/>
    </location>
</feature>
<evidence type="ECO:0000256" key="1">
    <source>
        <dbReference type="ARBA" id="ARBA00004651"/>
    </source>
</evidence>
<dbReference type="InterPro" id="IPR036259">
    <property type="entry name" value="MFS_trans_sf"/>
</dbReference>
<dbReference type="GO" id="GO:0022857">
    <property type="term" value="F:transmembrane transporter activity"/>
    <property type="evidence" value="ECO:0007669"/>
    <property type="project" value="InterPro"/>
</dbReference>
<dbReference type="SUPFAM" id="SSF103473">
    <property type="entry name" value="MFS general substrate transporter"/>
    <property type="match status" value="1"/>
</dbReference>
<dbReference type="Pfam" id="PF07690">
    <property type="entry name" value="MFS_1"/>
    <property type="match status" value="1"/>
</dbReference>
<dbReference type="InterPro" id="IPR053160">
    <property type="entry name" value="MFS_DHA3_Transporter"/>
</dbReference>
<feature type="transmembrane region" description="Helical" evidence="5">
    <location>
        <begin position="143"/>
        <end position="166"/>
    </location>
</feature>
<feature type="transmembrane region" description="Helical" evidence="5">
    <location>
        <begin position="345"/>
        <end position="362"/>
    </location>
</feature>
<accession>A0A8J3N8J2</accession>
<evidence type="ECO:0000256" key="5">
    <source>
        <dbReference type="SAM" id="Phobius"/>
    </source>
</evidence>
<keyword evidence="8" id="KW-1185">Reference proteome</keyword>
<evidence type="ECO:0000256" key="2">
    <source>
        <dbReference type="ARBA" id="ARBA00022692"/>
    </source>
</evidence>
<comment type="subcellular location">
    <subcellularLocation>
        <location evidence="1">Cell membrane</location>
        <topology evidence="1">Multi-pass membrane protein</topology>
    </subcellularLocation>
</comment>
<name>A0A8J3N8J2_9CHLR</name>
<feature type="transmembrane region" description="Helical" evidence="5">
    <location>
        <begin position="172"/>
        <end position="190"/>
    </location>
</feature>
<proteinExistence type="predicted"/>
<evidence type="ECO:0000256" key="4">
    <source>
        <dbReference type="ARBA" id="ARBA00023136"/>
    </source>
</evidence>
<feature type="transmembrane region" description="Helical" evidence="5">
    <location>
        <begin position="41"/>
        <end position="62"/>
    </location>
</feature>
<evidence type="ECO:0000259" key="6">
    <source>
        <dbReference type="PROSITE" id="PS50850"/>
    </source>
</evidence>